<evidence type="ECO:0000313" key="2">
    <source>
        <dbReference type="Proteomes" id="UP000031036"/>
    </source>
</evidence>
<keyword evidence="2" id="KW-1185">Reference proteome</keyword>
<organism evidence="1 2">
    <name type="scientific">Toxocara canis</name>
    <name type="common">Canine roundworm</name>
    <dbReference type="NCBI Taxonomy" id="6265"/>
    <lineage>
        <taxon>Eukaryota</taxon>
        <taxon>Metazoa</taxon>
        <taxon>Ecdysozoa</taxon>
        <taxon>Nematoda</taxon>
        <taxon>Chromadorea</taxon>
        <taxon>Rhabditida</taxon>
        <taxon>Spirurina</taxon>
        <taxon>Ascaridomorpha</taxon>
        <taxon>Ascaridoidea</taxon>
        <taxon>Toxocaridae</taxon>
        <taxon>Toxocara</taxon>
    </lineage>
</organism>
<proteinExistence type="predicted"/>
<reference evidence="1 2" key="1">
    <citation type="submission" date="2014-11" db="EMBL/GenBank/DDBJ databases">
        <title>Genetic blueprint of the zoonotic pathogen Toxocara canis.</title>
        <authorList>
            <person name="Zhu X.-Q."/>
            <person name="Korhonen P.K."/>
            <person name="Cai H."/>
            <person name="Young N.D."/>
            <person name="Nejsum P."/>
            <person name="von Samson-Himmelstjerna G."/>
            <person name="Boag P.R."/>
            <person name="Tan P."/>
            <person name="Li Q."/>
            <person name="Min J."/>
            <person name="Yang Y."/>
            <person name="Wang X."/>
            <person name="Fang X."/>
            <person name="Hall R.S."/>
            <person name="Hofmann A."/>
            <person name="Sternberg P.W."/>
            <person name="Jex A.R."/>
            <person name="Gasser R.B."/>
        </authorList>
    </citation>
    <scope>NUCLEOTIDE SEQUENCE [LARGE SCALE GENOMIC DNA]</scope>
    <source>
        <strain evidence="1">PN_DK_2014</strain>
    </source>
</reference>
<gene>
    <name evidence="1" type="ORF">Tcan_03865</name>
</gene>
<dbReference type="EMBL" id="JPKZ01002480">
    <property type="protein sequence ID" value="KHN76693.1"/>
    <property type="molecule type" value="Genomic_DNA"/>
</dbReference>
<dbReference type="AlphaFoldDB" id="A0A0B2V570"/>
<sequence>MRNNGVELHRLSRLCQSKTHSRLVHIGDNSNAQQRAASQPLMKWNGAGIFRGLPLQN</sequence>
<evidence type="ECO:0000313" key="1">
    <source>
        <dbReference type="EMBL" id="KHN76693.1"/>
    </source>
</evidence>
<accession>A0A0B2V570</accession>
<dbReference type="Proteomes" id="UP000031036">
    <property type="component" value="Unassembled WGS sequence"/>
</dbReference>
<protein>
    <submittedName>
        <fullName evidence="1">Uncharacterized protein</fullName>
    </submittedName>
</protein>
<comment type="caution">
    <text evidence="1">The sequence shown here is derived from an EMBL/GenBank/DDBJ whole genome shotgun (WGS) entry which is preliminary data.</text>
</comment>
<name>A0A0B2V570_TOXCA</name>